<dbReference type="Proteomes" id="UP000598271">
    <property type="component" value="Unassembled WGS sequence"/>
</dbReference>
<reference evidence="1 2" key="1">
    <citation type="journal article" date="2014" name="Int. J. Syst. Evol. Microbiol.">
        <title>Complete genome sequence of Corynebacterium casei LMG S-19264T (=DSM 44701T), isolated from a smear-ripened cheese.</title>
        <authorList>
            <consortium name="US DOE Joint Genome Institute (JGI-PGF)"/>
            <person name="Walter F."/>
            <person name="Albersmeier A."/>
            <person name="Kalinowski J."/>
            <person name="Ruckert C."/>
        </authorList>
    </citation>
    <scope>NUCLEOTIDE SEQUENCE [LARGE SCALE GENOMIC DNA]</scope>
    <source>
        <strain evidence="1 2">KCTC 12866</strain>
    </source>
</reference>
<gene>
    <name evidence="1" type="ORF">GCM10007390_48830</name>
</gene>
<comment type="caution">
    <text evidence="1">The sequence shown here is derived from an EMBL/GenBank/DDBJ whole genome shotgun (WGS) entry which is preliminary data.</text>
</comment>
<organism evidence="1 2">
    <name type="scientific">Persicitalea jodogahamensis</name>
    <dbReference type="NCBI Taxonomy" id="402147"/>
    <lineage>
        <taxon>Bacteria</taxon>
        <taxon>Pseudomonadati</taxon>
        <taxon>Bacteroidota</taxon>
        <taxon>Cytophagia</taxon>
        <taxon>Cytophagales</taxon>
        <taxon>Spirosomataceae</taxon>
        <taxon>Persicitalea</taxon>
    </lineage>
</organism>
<sequence length="219" mass="24462">MNKKTTTAKAIAAQAANPETGEMQEIKYFPGTPKQYRFNGQNGIFNIDGIDDIGPTLSIHPIAWRVFKDELFGRPKIDDWAEIFFVDGEGCLSCVMFTNSSVTELMDLLPRLYYAGKKLSDVILNISCEKKVTEKMVDGKKAKVSWALAKFNFEDAPAEAVAHLTKFAQENPIFRRDTITSRVEYRTFSDTYAIATAQLISGNQTRDVEDLGEVEQAAA</sequence>
<keyword evidence="2" id="KW-1185">Reference proteome</keyword>
<protein>
    <submittedName>
        <fullName evidence="1">Uncharacterized protein</fullName>
    </submittedName>
</protein>
<dbReference type="EMBL" id="BMXF01000008">
    <property type="protein sequence ID" value="GHB87273.1"/>
    <property type="molecule type" value="Genomic_DNA"/>
</dbReference>
<evidence type="ECO:0000313" key="1">
    <source>
        <dbReference type="EMBL" id="GHB87273.1"/>
    </source>
</evidence>
<accession>A0A8J3DDX4</accession>
<dbReference type="RefSeq" id="WP_189568564.1">
    <property type="nucleotide sequence ID" value="NZ_BMXF01000008.1"/>
</dbReference>
<evidence type="ECO:0000313" key="2">
    <source>
        <dbReference type="Proteomes" id="UP000598271"/>
    </source>
</evidence>
<proteinExistence type="predicted"/>
<dbReference type="AlphaFoldDB" id="A0A8J3DDX4"/>
<name>A0A8J3DDX4_9BACT</name>